<accession>A0A5B7FSK7</accession>
<name>A0A5B7FSK7_PORTR</name>
<dbReference type="EMBL" id="VSRR010008020">
    <property type="protein sequence ID" value="MPC47948.1"/>
    <property type="molecule type" value="Genomic_DNA"/>
</dbReference>
<proteinExistence type="predicted"/>
<keyword evidence="3" id="KW-1185">Reference proteome</keyword>
<dbReference type="AlphaFoldDB" id="A0A5B7FSK7"/>
<comment type="caution">
    <text evidence="2">The sequence shown here is derived from an EMBL/GenBank/DDBJ whole genome shotgun (WGS) entry which is preliminary data.</text>
</comment>
<sequence length="266" mass="29440">MTGAATPRGHVPHPLLPCPPYSTPRRGVPQHALRSSYSYPATCPTCTLHSSHNYPAACPTSIRISLAPIQTPIWARYSNSRHGQSAWRTTASSVDAPSSPVAVSYVHLLCDRNLQQRIDARYDKQEFRQLPTAAAINAVRCVVIGQRYEVGAWSDLFSYFQEPGDSVDAYASRCRALAAECDFRCPDCDNSLTEYVFSRKVIMGLSNVSMKAEVLRCFPRLVSVSDVVNQLEIIETVDRVVGRQATARLAALTETLQGLRGRLLRQ</sequence>
<evidence type="ECO:0000256" key="1">
    <source>
        <dbReference type="SAM" id="MobiDB-lite"/>
    </source>
</evidence>
<evidence type="ECO:0000313" key="3">
    <source>
        <dbReference type="Proteomes" id="UP000324222"/>
    </source>
</evidence>
<evidence type="ECO:0000313" key="2">
    <source>
        <dbReference type="EMBL" id="MPC47948.1"/>
    </source>
</evidence>
<dbReference type="Proteomes" id="UP000324222">
    <property type="component" value="Unassembled WGS sequence"/>
</dbReference>
<protein>
    <recommendedName>
        <fullName evidence="4">Retrotransposon gag domain-containing protein</fullName>
    </recommendedName>
</protein>
<organism evidence="2 3">
    <name type="scientific">Portunus trituberculatus</name>
    <name type="common">Swimming crab</name>
    <name type="synonym">Neptunus trituberculatus</name>
    <dbReference type="NCBI Taxonomy" id="210409"/>
    <lineage>
        <taxon>Eukaryota</taxon>
        <taxon>Metazoa</taxon>
        <taxon>Ecdysozoa</taxon>
        <taxon>Arthropoda</taxon>
        <taxon>Crustacea</taxon>
        <taxon>Multicrustacea</taxon>
        <taxon>Malacostraca</taxon>
        <taxon>Eumalacostraca</taxon>
        <taxon>Eucarida</taxon>
        <taxon>Decapoda</taxon>
        <taxon>Pleocyemata</taxon>
        <taxon>Brachyura</taxon>
        <taxon>Eubrachyura</taxon>
        <taxon>Portunoidea</taxon>
        <taxon>Portunidae</taxon>
        <taxon>Portuninae</taxon>
        <taxon>Portunus</taxon>
    </lineage>
</organism>
<reference evidence="2 3" key="1">
    <citation type="submission" date="2019-05" db="EMBL/GenBank/DDBJ databases">
        <title>Another draft genome of Portunus trituberculatus and its Hox gene families provides insights of decapod evolution.</title>
        <authorList>
            <person name="Jeong J.-H."/>
            <person name="Song I."/>
            <person name="Kim S."/>
            <person name="Choi T."/>
            <person name="Kim D."/>
            <person name="Ryu S."/>
            <person name="Kim W."/>
        </authorList>
    </citation>
    <scope>NUCLEOTIDE SEQUENCE [LARGE SCALE GENOMIC DNA]</scope>
    <source>
        <tissue evidence="2">Muscle</tissue>
    </source>
</reference>
<dbReference type="OrthoDB" id="6618553at2759"/>
<gene>
    <name evidence="2" type="ORF">E2C01_041709</name>
</gene>
<feature type="region of interest" description="Disordered" evidence="1">
    <location>
        <begin position="1"/>
        <end position="21"/>
    </location>
</feature>
<evidence type="ECO:0008006" key="4">
    <source>
        <dbReference type="Google" id="ProtNLM"/>
    </source>
</evidence>